<feature type="site" description="Interaction with tRNA" evidence="9">
    <location>
        <position position="134"/>
    </location>
</feature>
<dbReference type="Gene3D" id="3.40.50.620">
    <property type="entry name" value="HUPs"/>
    <property type="match status" value="1"/>
</dbReference>
<organism evidence="12 13">
    <name type="scientific">Candidatus Falkowbacteria bacterium HGW-Falkowbacteria-2</name>
    <dbReference type="NCBI Taxonomy" id="2013769"/>
    <lineage>
        <taxon>Bacteria</taxon>
        <taxon>Candidatus Falkowiibacteriota</taxon>
    </lineage>
</organism>
<proteinExistence type="inferred from homology"/>
<dbReference type="NCBIfam" id="TIGR00420">
    <property type="entry name" value="trmU"/>
    <property type="match status" value="1"/>
</dbReference>
<keyword evidence="1 9" id="KW-0820">tRNA-binding</keyword>
<evidence type="ECO:0000259" key="11">
    <source>
        <dbReference type="Pfam" id="PF20259"/>
    </source>
</evidence>
<feature type="site" description="Interaction with tRNA" evidence="9">
    <location>
        <position position="346"/>
    </location>
</feature>
<gene>
    <name evidence="9" type="primary">mnmA</name>
    <name evidence="12" type="ORF">CVU83_01185</name>
</gene>
<comment type="caution">
    <text evidence="12">The sequence shown here is derived from an EMBL/GenBank/DDBJ whole genome shotgun (WGS) entry which is preliminary data.</text>
</comment>
<dbReference type="InterPro" id="IPR046884">
    <property type="entry name" value="MnmA-like_central"/>
</dbReference>
<dbReference type="GO" id="GO:0103016">
    <property type="term" value="F:tRNA-uridine 2-sulfurtransferase activity"/>
    <property type="evidence" value="ECO:0007669"/>
    <property type="project" value="UniProtKB-EC"/>
</dbReference>
<dbReference type="HAMAP" id="MF_00144">
    <property type="entry name" value="tRNA_thiouridyl_MnmA"/>
    <property type="match status" value="1"/>
</dbReference>
<protein>
    <recommendedName>
        <fullName evidence="9">tRNA-specific 2-thiouridylase MnmA</fullName>
        <ecNumber evidence="9">2.8.1.13</ecNumber>
    </recommendedName>
</protein>
<comment type="subcellular location">
    <subcellularLocation>
        <location evidence="9">Cytoplasm</location>
    </subcellularLocation>
</comment>
<sequence length="363" mass="40701">MIKNKNKKLKILVAMSGGVDSSVAAQLLKNQGHDVAGVFLHFWKDENAPDKSENKCCSLESFNDAKTVATKIGIPMYSFNFANEFKEAVVDYFLAEYKAGRTPNPCVVCNKKIKLGLLLKHARALGYDGLASGHYLKRMDVDGETRIFKAKDDAKDQSYFLYTFTQAELKRLYFPLANYTKPQVRAIAAKHGLPTASKSESQDICFLSGPHNIFLKRYLKMKPGPIKRREDGVEVGRHEGLPLYTVGQRRGIEIGGTGPYYVAEMDFKNNTLWVVRTWDDKLLYRQDFTVHSVNWTDKKKPTLPLQCQVVIRYGHAPVACIVKKGKKTNEVLVSLTKPTRAVTIGQSAVFYKGRRILGGGVIA</sequence>
<dbReference type="GO" id="GO:0002143">
    <property type="term" value="P:tRNA wobble position uridine thiolation"/>
    <property type="evidence" value="ECO:0007669"/>
    <property type="project" value="TreeGrafter"/>
</dbReference>
<keyword evidence="5 9" id="KW-0067">ATP-binding</keyword>
<evidence type="ECO:0000256" key="3">
    <source>
        <dbReference type="ARBA" id="ARBA00022694"/>
    </source>
</evidence>
<dbReference type="Gene3D" id="2.30.30.280">
    <property type="entry name" value="Adenine nucleotide alpha hydrolases-like domains"/>
    <property type="match status" value="1"/>
</dbReference>
<evidence type="ECO:0000313" key="12">
    <source>
        <dbReference type="EMBL" id="PKM88753.1"/>
    </source>
</evidence>
<comment type="caution">
    <text evidence="9">Lacks conserved residue(s) required for the propagation of feature annotation.</text>
</comment>
<comment type="function">
    <text evidence="9">Catalyzes the 2-thiolation of uridine at the wobble position (U34) of tRNA, leading to the formation of s(2)U34.</text>
</comment>
<keyword evidence="7" id="KW-1015">Disulfide bond</keyword>
<evidence type="ECO:0000313" key="13">
    <source>
        <dbReference type="Proteomes" id="UP000233325"/>
    </source>
</evidence>
<dbReference type="FunFam" id="2.30.30.280:FF:000001">
    <property type="entry name" value="tRNA-specific 2-thiouridylase MnmA"/>
    <property type="match status" value="1"/>
</dbReference>
<dbReference type="InterPro" id="IPR014729">
    <property type="entry name" value="Rossmann-like_a/b/a_fold"/>
</dbReference>
<feature type="active site" description="Nucleophile" evidence="9">
    <location>
        <position position="109"/>
    </location>
</feature>
<dbReference type="InterPro" id="IPR004506">
    <property type="entry name" value="MnmA-like"/>
</dbReference>
<evidence type="ECO:0000256" key="5">
    <source>
        <dbReference type="ARBA" id="ARBA00022840"/>
    </source>
</evidence>
<feature type="binding site" evidence="9">
    <location>
        <position position="40"/>
    </location>
    <ligand>
        <name>ATP</name>
        <dbReference type="ChEBI" id="CHEBI:30616"/>
    </ligand>
</feature>
<dbReference type="CDD" id="cd01998">
    <property type="entry name" value="MnmA_TRMU-like"/>
    <property type="match status" value="1"/>
</dbReference>
<evidence type="ECO:0000256" key="8">
    <source>
        <dbReference type="ARBA" id="ARBA00051542"/>
    </source>
</evidence>
<keyword evidence="3 9" id="KW-0819">tRNA processing</keyword>
<comment type="similarity">
    <text evidence="9">Belongs to the MnmA/TRMU family.</text>
</comment>
<feature type="domain" description="tRNA-specific 2-thiouridylase MnmA-like central" evidence="11">
    <location>
        <begin position="214"/>
        <end position="276"/>
    </location>
</feature>
<feature type="active site" description="Cysteine persulfide intermediate" evidence="9">
    <location>
        <position position="205"/>
    </location>
</feature>
<dbReference type="GO" id="GO:0000049">
    <property type="term" value="F:tRNA binding"/>
    <property type="evidence" value="ECO:0007669"/>
    <property type="project" value="UniProtKB-KW"/>
</dbReference>
<feature type="region of interest" description="Interaction with tRNA" evidence="9">
    <location>
        <begin position="312"/>
        <end position="313"/>
    </location>
</feature>
<evidence type="ECO:0000259" key="10">
    <source>
        <dbReference type="Pfam" id="PF20258"/>
    </source>
</evidence>
<keyword evidence="9" id="KW-0963">Cytoplasm</keyword>
<dbReference type="InterPro" id="IPR046885">
    <property type="entry name" value="MnmA-like_C"/>
</dbReference>
<dbReference type="FunFam" id="3.40.50.620:FF:000115">
    <property type="entry name" value="tRNA-specific 2-thiouridylase MnmA"/>
    <property type="match status" value="1"/>
</dbReference>
<comment type="catalytic activity">
    <reaction evidence="8 9">
        <text>S-sulfanyl-L-cysteinyl-[protein] + uridine(34) in tRNA + AH2 + ATP = 2-thiouridine(34) in tRNA + L-cysteinyl-[protein] + A + AMP + diphosphate + H(+)</text>
        <dbReference type="Rhea" id="RHEA:47032"/>
        <dbReference type="Rhea" id="RHEA-COMP:10131"/>
        <dbReference type="Rhea" id="RHEA-COMP:11726"/>
        <dbReference type="Rhea" id="RHEA-COMP:11727"/>
        <dbReference type="Rhea" id="RHEA-COMP:11728"/>
        <dbReference type="ChEBI" id="CHEBI:13193"/>
        <dbReference type="ChEBI" id="CHEBI:15378"/>
        <dbReference type="ChEBI" id="CHEBI:17499"/>
        <dbReference type="ChEBI" id="CHEBI:29950"/>
        <dbReference type="ChEBI" id="CHEBI:30616"/>
        <dbReference type="ChEBI" id="CHEBI:33019"/>
        <dbReference type="ChEBI" id="CHEBI:61963"/>
        <dbReference type="ChEBI" id="CHEBI:65315"/>
        <dbReference type="ChEBI" id="CHEBI:87170"/>
        <dbReference type="ChEBI" id="CHEBI:456215"/>
        <dbReference type="EC" id="2.8.1.13"/>
    </reaction>
</comment>
<feature type="region of interest" description="Interaction with tRNA" evidence="9">
    <location>
        <begin position="155"/>
        <end position="157"/>
    </location>
</feature>
<dbReference type="Pfam" id="PF03054">
    <property type="entry name" value="tRNA_Me_trans"/>
    <property type="match status" value="1"/>
</dbReference>
<dbReference type="PANTHER" id="PTHR11933:SF5">
    <property type="entry name" value="MITOCHONDRIAL TRNA-SPECIFIC 2-THIOURIDYLASE 1"/>
    <property type="match status" value="1"/>
</dbReference>
<evidence type="ECO:0000256" key="9">
    <source>
        <dbReference type="HAMAP-Rule" id="MF_00144"/>
    </source>
</evidence>
<dbReference type="SUPFAM" id="SSF52402">
    <property type="entry name" value="Adenine nucleotide alpha hydrolases-like"/>
    <property type="match status" value="1"/>
</dbReference>
<feature type="binding site" evidence="9">
    <location>
        <begin position="14"/>
        <end position="21"/>
    </location>
    <ligand>
        <name>ATP</name>
        <dbReference type="ChEBI" id="CHEBI:30616"/>
    </ligand>
</feature>
<dbReference type="AlphaFoldDB" id="A0A2N2E214"/>
<evidence type="ECO:0000256" key="7">
    <source>
        <dbReference type="ARBA" id="ARBA00023157"/>
    </source>
</evidence>
<dbReference type="PANTHER" id="PTHR11933">
    <property type="entry name" value="TRNA 5-METHYLAMINOMETHYL-2-THIOURIDYLATE -METHYLTRANSFERASE"/>
    <property type="match status" value="1"/>
</dbReference>
<evidence type="ECO:0000256" key="1">
    <source>
        <dbReference type="ARBA" id="ARBA00022555"/>
    </source>
</evidence>
<evidence type="ECO:0000256" key="2">
    <source>
        <dbReference type="ARBA" id="ARBA00022679"/>
    </source>
</evidence>
<dbReference type="InterPro" id="IPR023382">
    <property type="entry name" value="MnmA-like_central_sf"/>
</dbReference>
<dbReference type="GO" id="GO:0005524">
    <property type="term" value="F:ATP binding"/>
    <property type="evidence" value="ECO:0007669"/>
    <property type="project" value="UniProtKB-KW"/>
</dbReference>
<dbReference type="GO" id="GO:0005737">
    <property type="term" value="C:cytoplasm"/>
    <property type="evidence" value="ECO:0007669"/>
    <property type="project" value="UniProtKB-SubCell"/>
</dbReference>
<keyword evidence="2 9" id="KW-0808">Transferase</keyword>
<evidence type="ECO:0000256" key="4">
    <source>
        <dbReference type="ARBA" id="ARBA00022741"/>
    </source>
</evidence>
<dbReference type="Pfam" id="PF20258">
    <property type="entry name" value="tRNA_Me_trans_C"/>
    <property type="match status" value="1"/>
</dbReference>
<dbReference type="EC" id="2.8.1.13" evidence="9"/>
<feature type="domain" description="tRNA-specific 2-thiouridylase MnmA-like C-terminal" evidence="10">
    <location>
        <begin position="286"/>
        <end position="362"/>
    </location>
</feature>
<keyword evidence="6 9" id="KW-0694">RNA-binding</keyword>
<accession>A0A2N2E214</accession>
<dbReference type="EMBL" id="PHAH01000011">
    <property type="protein sequence ID" value="PKM88753.1"/>
    <property type="molecule type" value="Genomic_DNA"/>
</dbReference>
<evidence type="ECO:0000256" key="6">
    <source>
        <dbReference type="ARBA" id="ARBA00022884"/>
    </source>
</evidence>
<dbReference type="Pfam" id="PF20259">
    <property type="entry name" value="tRNA_Me_trans_M"/>
    <property type="match status" value="1"/>
</dbReference>
<dbReference type="Proteomes" id="UP000233325">
    <property type="component" value="Unassembled WGS sequence"/>
</dbReference>
<reference evidence="12 13" key="1">
    <citation type="journal article" date="2017" name="ISME J.">
        <title>Potential for microbial H2 and metal transformations associated with novel bacteria and archaea in deep terrestrial subsurface sediments.</title>
        <authorList>
            <person name="Hernsdorf A.W."/>
            <person name="Amano Y."/>
            <person name="Miyakawa K."/>
            <person name="Ise K."/>
            <person name="Suzuki Y."/>
            <person name="Anantharaman K."/>
            <person name="Probst A."/>
            <person name="Burstein D."/>
            <person name="Thomas B.C."/>
            <person name="Banfield J.F."/>
        </authorList>
    </citation>
    <scope>NUCLEOTIDE SEQUENCE [LARGE SCALE GENOMIC DNA]</scope>
    <source>
        <strain evidence="12">HGW-Falkowbacteria-2</strain>
    </source>
</reference>
<name>A0A2N2E214_9BACT</name>
<keyword evidence="4 9" id="KW-0547">Nucleotide-binding</keyword>
<dbReference type="NCBIfam" id="NF001138">
    <property type="entry name" value="PRK00143.1"/>
    <property type="match status" value="1"/>
</dbReference>
<dbReference type="Gene3D" id="2.40.30.10">
    <property type="entry name" value="Translation factors"/>
    <property type="match status" value="1"/>
</dbReference>
<feature type="binding site" evidence="9">
    <location>
        <position position="133"/>
    </location>
    <ligand>
        <name>ATP</name>
        <dbReference type="ChEBI" id="CHEBI:30616"/>
    </ligand>
</feature>